<feature type="compositionally biased region" description="Low complexity" evidence="1">
    <location>
        <begin position="283"/>
        <end position="297"/>
    </location>
</feature>
<evidence type="ECO:0000313" key="3">
    <source>
        <dbReference type="Proteomes" id="UP001150925"/>
    </source>
</evidence>
<accession>A0A9W8AUC5</accession>
<evidence type="ECO:0000256" key="1">
    <source>
        <dbReference type="SAM" id="MobiDB-lite"/>
    </source>
</evidence>
<reference evidence="2" key="1">
    <citation type="submission" date="2022-07" db="EMBL/GenBank/DDBJ databases">
        <title>Phylogenomic reconstructions and comparative analyses of Kickxellomycotina fungi.</title>
        <authorList>
            <person name="Reynolds N.K."/>
            <person name="Stajich J.E."/>
            <person name="Barry K."/>
            <person name="Grigoriev I.V."/>
            <person name="Crous P."/>
            <person name="Smith M.E."/>
        </authorList>
    </citation>
    <scope>NUCLEOTIDE SEQUENCE</scope>
    <source>
        <strain evidence="2">RSA 1196</strain>
    </source>
</reference>
<sequence>MVFGFTADNISKDTRNRAQGAARDFAQNQFGRSRGASGNQQMSEGRNDPLSQQQQGFSSSDTHRQQSQTRSSNVDPYQESSVGLSGNDSYSADPQQQSYHGGTNFEGVPQDTSYNPQSNVSSTTGRGASGYQSQGVDQYSSGNRGYGSNYEQETAGYDDSAQRSGHSQGISGVSGSDRYDTMGGDTDFSSTANDTRGSGWQQTSGDRDYDSYNNPTSRSGFQQQSPSSAGYGPSSGGDFQQQTQTHPLSSQDYSGANVDSNRYDNYNTASQGRYDSSQGVGEGTQSSQYGTQQGYGSADAAQQGRRASFGEKIKGAAMQAAGALRGDTQKKVAGEQIRKFGGNVGQQAGTGPFK</sequence>
<feature type="compositionally biased region" description="Polar residues" evidence="1">
    <location>
        <begin position="162"/>
        <end position="174"/>
    </location>
</feature>
<protein>
    <submittedName>
        <fullName evidence="2">Uncharacterized protein</fullName>
    </submittedName>
</protein>
<feature type="compositionally biased region" description="Polar residues" evidence="1">
    <location>
        <begin position="211"/>
        <end position="224"/>
    </location>
</feature>
<dbReference type="EMBL" id="JANBPY010000837">
    <property type="protein sequence ID" value="KAJ1963350.1"/>
    <property type="molecule type" value="Genomic_DNA"/>
</dbReference>
<name>A0A9W8AUC5_9FUNG</name>
<keyword evidence="3" id="KW-1185">Reference proteome</keyword>
<feature type="region of interest" description="Disordered" evidence="1">
    <location>
        <begin position="1"/>
        <end position="307"/>
    </location>
</feature>
<dbReference type="AlphaFoldDB" id="A0A9W8AUC5"/>
<feature type="compositionally biased region" description="Polar residues" evidence="1">
    <location>
        <begin position="187"/>
        <end position="204"/>
    </location>
</feature>
<feature type="compositionally biased region" description="Polar residues" evidence="1">
    <location>
        <begin position="238"/>
        <end position="279"/>
    </location>
</feature>
<feature type="compositionally biased region" description="Polar residues" evidence="1">
    <location>
        <begin position="110"/>
        <end position="143"/>
    </location>
</feature>
<evidence type="ECO:0000313" key="2">
    <source>
        <dbReference type="EMBL" id="KAJ1963350.1"/>
    </source>
</evidence>
<feature type="compositionally biased region" description="Polar residues" evidence="1">
    <location>
        <begin position="26"/>
        <end position="101"/>
    </location>
</feature>
<organism evidence="2 3">
    <name type="scientific">Dispira parvispora</name>
    <dbReference type="NCBI Taxonomy" id="1520584"/>
    <lineage>
        <taxon>Eukaryota</taxon>
        <taxon>Fungi</taxon>
        <taxon>Fungi incertae sedis</taxon>
        <taxon>Zoopagomycota</taxon>
        <taxon>Kickxellomycotina</taxon>
        <taxon>Dimargaritomycetes</taxon>
        <taxon>Dimargaritales</taxon>
        <taxon>Dimargaritaceae</taxon>
        <taxon>Dispira</taxon>
    </lineage>
</organism>
<comment type="caution">
    <text evidence="2">The sequence shown here is derived from an EMBL/GenBank/DDBJ whole genome shotgun (WGS) entry which is preliminary data.</text>
</comment>
<proteinExistence type="predicted"/>
<gene>
    <name evidence="2" type="ORF">IWQ62_003245</name>
</gene>
<dbReference type="OrthoDB" id="10402058at2759"/>
<dbReference type="Proteomes" id="UP001150925">
    <property type="component" value="Unassembled WGS sequence"/>
</dbReference>